<evidence type="ECO:0000259" key="1">
    <source>
        <dbReference type="PROSITE" id="PS51664"/>
    </source>
</evidence>
<dbReference type="PROSITE" id="PS51664">
    <property type="entry name" value="YCAO"/>
    <property type="match status" value="1"/>
</dbReference>
<dbReference type="NCBIfam" id="TIGR03604">
    <property type="entry name" value="TOMM_cyclo_SagD"/>
    <property type="match status" value="1"/>
</dbReference>
<comment type="caution">
    <text evidence="2">The sequence shown here is derived from an EMBL/GenBank/DDBJ whole genome shotgun (WGS) entry which is preliminary data.</text>
</comment>
<dbReference type="Gene3D" id="3.30.160.660">
    <property type="match status" value="1"/>
</dbReference>
<dbReference type="AlphaFoldDB" id="A0A4Y3PD41"/>
<dbReference type="InterPro" id="IPR022291">
    <property type="entry name" value="Bacteriocin_synth_cyclodeHase"/>
</dbReference>
<dbReference type="NCBIfam" id="TIGR03882">
    <property type="entry name" value="cyclo_dehyd_2"/>
    <property type="match status" value="1"/>
</dbReference>
<proteinExistence type="predicted"/>
<protein>
    <submittedName>
        <fullName evidence="2">SagD family biosynthesis docking scaffold protein</fullName>
    </submittedName>
</protein>
<dbReference type="Gene3D" id="3.30.1330.230">
    <property type="match status" value="1"/>
</dbReference>
<dbReference type="PANTHER" id="PTHR37809">
    <property type="entry name" value="RIBOSOMAL PROTEIN S12 METHYLTHIOTRANSFERASE ACCESSORY FACTOR YCAO"/>
    <property type="match status" value="1"/>
</dbReference>
<dbReference type="Gene3D" id="3.30.40.250">
    <property type="match status" value="1"/>
</dbReference>
<keyword evidence="3" id="KW-1185">Reference proteome</keyword>
<dbReference type="Pfam" id="PF02624">
    <property type="entry name" value="YcaO"/>
    <property type="match status" value="1"/>
</dbReference>
<gene>
    <name evidence="2" type="ORF">BPA01_19220</name>
</gene>
<organism evidence="2 3">
    <name type="scientific">Brevibacillus parabrevis</name>
    <dbReference type="NCBI Taxonomy" id="54914"/>
    <lineage>
        <taxon>Bacteria</taxon>
        <taxon>Bacillati</taxon>
        <taxon>Bacillota</taxon>
        <taxon>Bacilli</taxon>
        <taxon>Bacillales</taxon>
        <taxon>Paenibacillaceae</taxon>
        <taxon>Brevibacillus</taxon>
    </lineage>
</organism>
<dbReference type="EMBL" id="BJMH01000007">
    <property type="protein sequence ID" value="GEB32342.1"/>
    <property type="molecule type" value="Genomic_DNA"/>
</dbReference>
<dbReference type="STRING" id="54914.AV540_11995"/>
<dbReference type="Proteomes" id="UP000316882">
    <property type="component" value="Unassembled WGS sequence"/>
</dbReference>
<sequence length="644" mass="72557">MEIMIVGEGLLADLVFMQLPKQYRVQRQRVLKPIDEQIDLALVLQDGWRPHEHTEAEKLFQASGIPWLRAFVSFGEAVIGPLVRPGVPGCSQCADMRRLMAGRDRKEMWEYQFQLTEEGGTAVDVWSSRTGLWQVCHYVIDEVQRIASRQQARLHEHIQLLDLQTLASSRHFFLADPLCGHCGCLPDDAPELATFTWQPNPKPSPTSYRVKSLDDWKQALRSDYVDARTGFFNGKMRDLVSVFSDVSVNLPLFPHDEATAGRSHSYVHSEGTAILEGLERYCGLTPRGKKTVVYDCYANLGEQALNPVTAGVHSKEQYALPGFPFQPFDPKRPLNWVWGYSCIRERPVLVPERMAYYSLGFGDGTVFETSNGCAIGGSLEEAIFYGIMEVVERDAFLLTWYAQLPLPRLDPHTSGDTELELMIARLQSVTDYELFLYNATMENGIPSVWTIAKNKKQTGLHLVCAGGAHPDPVRAVKGALHETAAMLNTLHDKFEANRSAYLRMYHDSSLVKKMDDHAMLYGLPEAAERLDFLLGNNRPMQTFAEAFSWQGGHTDLTDDLKDILQVFRKLELDVIVIDQTTPEVSRIGLSCVRVLIPGMLPMTFGQHQTRVTNLKRVLHVPVTLGYAKQPLALDQLNPHPHPFP</sequence>
<dbReference type="InterPro" id="IPR003776">
    <property type="entry name" value="YcaO-like_dom"/>
</dbReference>
<evidence type="ECO:0000313" key="2">
    <source>
        <dbReference type="EMBL" id="GEB32342.1"/>
    </source>
</evidence>
<reference evidence="2 3" key="1">
    <citation type="submission" date="2019-06" db="EMBL/GenBank/DDBJ databases">
        <title>Whole genome shotgun sequence of Brevibacillus parabrevis NBRC 12334.</title>
        <authorList>
            <person name="Hosoyama A."/>
            <person name="Uohara A."/>
            <person name="Ohji S."/>
            <person name="Ichikawa N."/>
        </authorList>
    </citation>
    <scope>NUCLEOTIDE SEQUENCE [LARGE SCALE GENOMIC DNA]</scope>
    <source>
        <strain evidence="2 3">NBRC 12334</strain>
    </source>
</reference>
<name>A0A4Y3PD41_BREPA</name>
<dbReference type="PANTHER" id="PTHR37809:SF1">
    <property type="entry name" value="RIBOSOMAL PROTEIN S12 METHYLTHIOTRANSFERASE ACCESSORY FACTOR YCAO"/>
    <property type="match status" value="1"/>
</dbReference>
<dbReference type="Gene3D" id="3.40.50.720">
    <property type="entry name" value="NAD(P)-binding Rossmann-like Domain"/>
    <property type="match status" value="1"/>
</dbReference>
<accession>A0A4Y3PD41</accession>
<evidence type="ECO:0000313" key="3">
    <source>
        <dbReference type="Proteomes" id="UP000316882"/>
    </source>
</evidence>
<dbReference type="InterPro" id="IPR027624">
    <property type="entry name" value="TOMM_cyclo_SagD"/>
</dbReference>
<feature type="domain" description="YcaO" evidence="1">
    <location>
        <begin position="261"/>
        <end position="644"/>
    </location>
</feature>